<dbReference type="EMBL" id="CAFBNC010000085">
    <property type="protein sequence ID" value="CAB4944947.1"/>
    <property type="molecule type" value="Genomic_DNA"/>
</dbReference>
<dbReference type="SUPFAM" id="SSF51735">
    <property type="entry name" value="NAD(P)-binding Rossmann-fold domains"/>
    <property type="match status" value="1"/>
</dbReference>
<dbReference type="EMBL" id="CAEMXZ010000006">
    <property type="protein sequence ID" value="CAB4322523.1"/>
    <property type="molecule type" value="Genomic_DNA"/>
</dbReference>
<evidence type="ECO:0000256" key="1">
    <source>
        <dbReference type="ARBA" id="ARBA00006484"/>
    </source>
</evidence>
<dbReference type="InterPro" id="IPR020904">
    <property type="entry name" value="Sc_DH/Rdtase_CS"/>
</dbReference>
<dbReference type="PROSITE" id="PS00061">
    <property type="entry name" value="ADH_SHORT"/>
    <property type="match status" value="1"/>
</dbReference>
<dbReference type="InterPro" id="IPR002347">
    <property type="entry name" value="SDR_fam"/>
</dbReference>
<organism evidence="3">
    <name type="scientific">freshwater metagenome</name>
    <dbReference type="NCBI Taxonomy" id="449393"/>
    <lineage>
        <taxon>unclassified sequences</taxon>
        <taxon>metagenomes</taxon>
        <taxon>ecological metagenomes</taxon>
    </lineage>
</organism>
<dbReference type="PANTHER" id="PTHR42760">
    <property type="entry name" value="SHORT-CHAIN DEHYDROGENASES/REDUCTASES FAMILY MEMBER"/>
    <property type="match status" value="1"/>
</dbReference>
<evidence type="ECO:0000313" key="3">
    <source>
        <dbReference type="EMBL" id="CAB4944947.1"/>
    </source>
</evidence>
<reference evidence="3" key="1">
    <citation type="submission" date="2020-05" db="EMBL/GenBank/DDBJ databases">
        <authorList>
            <person name="Chiriac C."/>
            <person name="Salcher M."/>
            <person name="Ghai R."/>
            <person name="Kavagutti S V."/>
        </authorList>
    </citation>
    <scope>NUCLEOTIDE SEQUENCE</scope>
</reference>
<dbReference type="CDD" id="cd05233">
    <property type="entry name" value="SDR_c"/>
    <property type="match status" value="1"/>
</dbReference>
<proteinExistence type="inferred from homology"/>
<accession>A0A6J7JPZ8</accession>
<sequence>MSDITGQVAVITGGARGIGRGIALELGRAGVDVVIGDLLSIPDIAADAAETVAMLEQLGRRATAVQCDVRSEDDLETLMGSAVKLFGRLDIVCPNAGICNLSAATELSVEEFRRTFDINTLGMFLTVRAALPALLEQGHGSIVATASITGLRGTKELVHYAASKAAVISMVQTLALELGPQGIRVNCILPGTVFTGISAAQMDKHGVPDEMKEQILDQVSAGTTPLGRMQTPTDMGQAVVYLCQADNVTGTSINVSGGAVL</sequence>
<dbReference type="AlphaFoldDB" id="A0A6J7JPZ8"/>
<comment type="similarity">
    <text evidence="1">Belongs to the short-chain dehydrogenases/reductases (SDR) family.</text>
</comment>
<evidence type="ECO:0000313" key="2">
    <source>
        <dbReference type="EMBL" id="CAB4322523.1"/>
    </source>
</evidence>
<dbReference type="NCBIfam" id="NF005559">
    <property type="entry name" value="PRK07231.1"/>
    <property type="match status" value="1"/>
</dbReference>
<dbReference type="PRINTS" id="PR00080">
    <property type="entry name" value="SDRFAMILY"/>
</dbReference>
<dbReference type="FunFam" id="3.40.50.720:FF:000084">
    <property type="entry name" value="Short-chain dehydrogenase reductase"/>
    <property type="match status" value="1"/>
</dbReference>
<dbReference type="InterPro" id="IPR036291">
    <property type="entry name" value="NAD(P)-bd_dom_sf"/>
</dbReference>
<dbReference type="GO" id="GO:0016616">
    <property type="term" value="F:oxidoreductase activity, acting on the CH-OH group of donors, NAD or NADP as acceptor"/>
    <property type="evidence" value="ECO:0007669"/>
    <property type="project" value="TreeGrafter"/>
</dbReference>
<dbReference type="Pfam" id="PF13561">
    <property type="entry name" value="adh_short_C2"/>
    <property type="match status" value="1"/>
</dbReference>
<dbReference type="Gene3D" id="3.40.50.720">
    <property type="entry name" value="NAD(P)-binding Rossmann-like Domain"/>
    <property type="match status" value="1"/>
</dbReference>
<name>A0A6J7JPZ8_9ZZZZ</name>
<gene>
    <name evidence="2" type="ORF">UFOPK1392_00258</name>
    <name evidence="3" type="ORF">UFOPK3733_01522</name>
</gene>
<dbReference type="PRINTS" id="PR00081">
    <property type="entry name" value="GDHRDH"/>
</dbReference>
<protein>
    <submittedName>
        <fullName evidence="3">Unannotated protein</fullName>
    </submittedName>
</protein>